<gene>
    <name evidence="1" type="ORF">CLCR_01766</name>
</gene>
<dbReference type="VEuPathDB" id="FungiDB:G647_03425"/>
<proteinExistence type="predicted"/>
<keyword evidence="2" id="KW-1185">Reference proteome</keyword>
<dbReference type="AlphaFoldDB" id="A0A1C1CAH0"/>
<dbReference type="OrthoDB" id="2155101at2759"/>
<evidence type="ECO:0000313" key="2">
    <source>
        <dbReference type="Proteomes" id="UP000094526"/>
    </source>
</evidence>
<comment type="caution">
    <text evidence="1">The sequence shown here is derived from an EMBL/GenBank/DDBJ whole genome shotgun (WGS) entry which is preliminary data.</text>
</comment>
<dbReference type="VEuPathDB" id="FungiDB:CLCR_01766"/>
<sequence length="70" mass="8048">MASVAQPWLISKFIDPLFAIGTGLAATALKIQREQREKYPEQDNSFPALWHKALRLNRIYWGYGDEAAKR</sequence>
<reference evidence="2" key="1">
    <citation type="submission" date="2015-07" db="EMBL/GenBank/DDBJ databases">
        <authorList>
            <person name="Teixeira M.M."/>
            <person name="Souza R.C."/>
            <person name="Almeida L.G."/>
            <person name="Vicente V.A."/>
            <person name="de Hoog S."/>
            <person name="Bocca A.L."/>
            <person name="de Almeida S.R."/>
            <person name="Vasconcelos A.T."/>
            <person name="Felipe M.S."/>
        </authorList>
    </citation>
    <scope>NUCLEOTIDE SEQUENCE [LARGE SCALE GENOMIC DNA]</scope>
    <source>
        <strain evidence="2">KSF</strain>
    </source>
</reference>
<evidence type="ECO:0000313" key="1">
    <source>
        <dbReference type="EMBL" id="OCT45514.1"/>
    </source>
</evidence>
<protein>
    <submittedName>
        <fullName evidence="1">Uncharacterized protein</fullName>
    </submittedName>
</protein>
<dbReference type="Pfam" id="PF11654">
    <property type="entry name" value="NCE101"/>
    <property type="match status" value="1"/>
</dbReference>
<accession>A0A1C1CAH0</accession>
<dbReference type="InterPro" id="IPR024242">
    <property type="entry name" value="NCE101"/>
</dbReference>
<dbReference type="EMBL" id="LGRB01000019">
    <property type="protein sequence ID" value="OCT45514.1"/>
    <property type="molecule type" value="Genomic_DNA"/>
</dbReference>
<dbReference type="GO" id="GO:0009306">
    <property type="term" value="P:protein secretion"/>
    <property type="evidence" value="ECO:0007669"/>
    <property type="project" value="InterPro"/>
</dbReference>
<dbReference type="Proteomes" id="UP000094526">
    <property type="component" value="Unassembled WGS sequence"/>
</dbReference>
<name>A0A1C1CAH0_9EURO</name>
<dbReference type="STRING" id="86049.A0A1C1CAH0"/>
<organism evidence="1 2">
    <name type="scientific">Cladophialophora carrionii</name>
    <dbReference type="NCBI Taxonomy" id="86049"/>
    <lineage>
        <taxon>Eukaryota</taxon>
        <taxon>Fungi</taxon>
        <taxon>Dikarya</taxon>
        <taxon>Ascomycota</taxon>
        <taxon>Pezizomycotina</taxon>
        <taxon>Eurotiomycetes</taxon>
        <taxon>Chaetothyriomycetidae</taxon>
        <taxon>Chaetothyriales</taxon>
        <taxon>Herpotrichiellaceae</taxon>
        <taxon>Cladophialophora</taxon>
    </lineage>
</organism>